<dbReference type="AlphaFoldDB" id="A0A7Z7J990"/>
<accession>A0A7Z7J990</accession>
<evidence type="ECO:0000313" key="1">
    <source>
        <dbReference type="EMBL" id="SPC09430.1"/>
    </source>
</evidence>
<proteinExistence type="predicted"/>
<name>A0A7Z7J990_9BURK</name>
<sequence length="185" mass="19175">MLSTAPAEAASCCPPQALSHENHGAPPCGLPEPHARVHCPARDSDQVVWCRRRDSNSHSFRHYPLKIACLPISPRRLGEKQYCLAPGFQALQVRYKGFRLCAEPIAGESFQALHSNPNFLLCSTHNCKKTQESAARQSDYFGTAGAAGAEASAAAAGAAAGAEAPAAAGADAGAAPITPSEAAGL</sequence>
<reference evidence="1" key="1">
    <citation type="submission" date="2018-01" db="EMBL/GenBank/DDBJ databases">
        <authorList>
            <person name="Clerissi C."/>
        </authorList>
    </citation>
    <scope>NUCLEOTIDE SEQUENCE [LARGE SCALE GENOMIC DNA]</scope>
    <source>
        <strain evidence="1">Cupriavidus taiwanensis STM 6021</strain>
    </source>
</reference>
<dbReference type="EMBL" id="OGUU01000008">
    <property type="protein sequence ID" value="SPC09430.1"/>
    <property type="molecule type" value="Genomic_DNA"/>
</dbReference>
<protein>
    <submittedName>
        <fullName evidence="1">Uncharacterized protein</fullName>
    </submittedName>
</protein>
<organism evidence="1">
    <name type="scientific">Cupriavidus taiwanensis</name>
    <dbReference type="NCBI Taxonomy" id="164546"/>
    <lineage>
        <taxon>Bacteria</taxon>
        <taxon>Pseudomonadati</taxon>
        <taxon>Pseudomonadota</taxon>
        <taxon>Betaproteobacteria</taxon>
        <taxon>Burkholderiales</taxon>
        <taxon>Burkholderiaceae</taxon>
        <taxon>Cupriavidus</taxon>
    </lineage>
</organism>
<dbReference type="Proteomes" id="UP000257139">
    <property type="component" value="Chromosome CBM2594_a"/>
</dbReference>
<comment type="caution">
    <text evidence="1">The sequence shown here is derived from an EMBL/GenBank/DDBJ whole genome shotgun (WGS) entry which is preliminary data.</text>
</comment>
<gene>
    <name evidence="1" type="ORF">CBM2594_A40753</name>
</gene>